<proteinExistence type="predicted"/>
<dbReference type="AlphaFoldDB" id="A0A0E9WR62"/>
<protein>
    <submittedName>
        <fullName evidence="1">Uncharacterized protein</fullName>
    </submittedName>
</protein>
<name>A0A0E9WR62_ANGAN</name>
<sequence>MTKLIKKETKQPPWRKKKESLQCGGIAYSGSLAEIVGMGLENKQFIYFQL</sequence>
<accession>A0A0E9WR62</accession>
<dbReference type="EMBL" id="GBXM01016512">
    <property type="protein sequence ID" value="JAH92065.1"/>
    <property type="molecule type" value="Transcribed_RNA"/>
</dbReference>
<evidence type="ECO:0000313" key="1">
    <source>
        <dbReference type="EMBL" id="JAH92065.1"/>
    </source>
</evidence>
<reference evidence="1" key="1">
    <citation type="submission" date="2014-11" db="EMBL/GenBank/DDBJ databases">
        <authorList>
            <person name="Amaro Gonzalez C."/>
        </authorList>
    </citation>
    <scope>NUCLEOTIDE SEQUENCE</scope>
</reference>
<reference evidence="1" key="2">
    <citation type="journal article" date="2015" name="Fish Shellfish Immunol.">
        <title>Early steps in the European eel (Anguilla anguilla)-Vibrio vulnificus interaction in the gills: Role of the RtxA13 toxin.</title>
        <authorList>
            <person name="Callol A."/>
            <person name="Pajuelo D."/>
            <person name="Ebbesson L."/>
            <person name="Teles M."/>
            <person name="MacKenzie S."/>
            <person name="Amaro C."/>
        </authorList>
    </citation>
    <scope>NUCLEOTIDE SEQUENCE</scope>
</reference>
<organism evidence="1">
    <name type="scientific">Anguilla anguilla</name>
    <name type="common">European freshwater eel</name>
    <name type="synonym">Muraena anguilla</name>
    <dbReference type="NCBI Taxonomy" id="7936"/>
    <lineage>
        <taxon>Eukaryota</taxon>
        <taxon>Metazoa</taxon>
        <taxon>Chordata</taxon>
        <taxon>Craniata</taxon>
        <taxon>Vertebrata</taxon>
        <taxon>Euteleostomi</taxon>
        <taxon>Actinopterygii</taxon>
        <taxon>Neopterygii</taxon>
        <taxon>Teleostei</taxon>
        <taxon>Anguilliformes</taxon>
        <taxon>Anguillidae</taxon>
        <taxon>Anguilla</taxon>
    </lineage>
</organism>